<dbReference type="PROSITE" id="PS50980">
    <property type="entry name" value="COA_CT_NTER"/>
    <property type="match status" value="1"/>
</dbReference>
<reference evidence="3 4" key="1">
    <citation type="submission" date="2023-11" db="EMBL/GenBank/DDBJ databases">
        <title>Complete genome of Pseudomonas benzenivorans BA3361.</title>
        <authorList>
            <person name="Shin S.Y."/>
            <person name="Song J."/>
            <person name="Kang H."/>
        </authorList>
    </citation>
    <scope>NUCLEOTIDE SEQUENCE [LARGE SCALE GENOMIC DNA]</scope>
    <source>
        <strain evidence="3 4">HNIBRBA3361</strain>
    </source>
</reference>
<gene>
    <name evidence="3" type="primary">atuC</name>
    <name evidence="3" type="ORF">SBP02_12510</name>
</gene>
<evidence type="ECO:0000313" key="3">
    <source>
        <dbReference type="EMBL" id="WPC03602.1"/>
    </source>
</evidence>
<name>A0ABZ0PR39_9PSED</name>
<dbReference type="PROSITE" id="PS50989">
    <property type="entry name" value="COA_CT_CTER"/>
    <property type="match status" value="1"/>
</dbReference>
<dbReference type="InterPro" id="IPR011762">
    <property type="entry name" value="COA_CT_N"/>
</dbReference>
<feature type="domain" description="CoA carboxyltransferase C-terminal" evidence="2">
    <location>
        <begin position="281"/>
        <end position="522"/>
    </location>
</feature>
<dbReference type="InterPro" id="IPR045190">
    <property type="entry name" value="MCCB/AccD1-like"/>
</dbReference>
<dbReference type="SUPFAM" id="SSF52096">
    <property type="entry name" value="ClpP/crotonase"/>
    <property type="match status" value="2"/>
</dbReference>
<dbReference type="Gene3D" id="3.90.226.10">
    <property type="entry name" value="2-enoyl-CoA Hydratase, Chain A, domain 1"/>
    <property type="match status" value="2"/>
</dbReference>
<evidence type="ECO:0000313" key="4">
    <source>
        <dbReference type="Proteomes" id="UP001305928"/>
    </source>
</evidence>
<organism evidence="3 4">
    <name type="scientific">Pseudomonas benzenivorans</name>
    <dbReference type="NCBI Taxonomy" id="556533"/>
    <lineage>
        <taxon>Bacteria</taxon>
        <taxon>Pseudomonadati</taxon>
        <taxon>Pseudomonadota</taxon>
        <taxon>Gammaproteobacteria</taxon>
        <taxon>Pseudomonadales</taxon>
        <taxon>Pseudomonadaceae</taxon>
        <taxon>Pseudomonas</taxon>
    </lineage>
</organism>
<sequence>MPVLQSAIDPHGEEFASNSAAMLAAIAGFRQIEQRCLDKALDAKGKFERRGQLLPRERLNLLLDPGSPFLELASLAGYKLHDDKDGTQAGGGIIAGIGYVSGVRCLISASNSAIKGGTISPSGLKKTLRLQQIALENKLPLVALTESGGANLNYAAEIFVEGARGFANQARLSAAGIPQITLVHGSSTAGGAYQPGLSDYVVVVRGKAKLFLAGPPLLKAATGEVATDEQLGGAEMHAQVAGTAEYLAENDADAVRIAREVLALLPWNAQLPARPQQSWREPLYPAEELLGVVPADAKKPYDVREIIARIADGSEFLAFKQAFDAQTVCGHLRIEGRPCGLIGNNGPITPQGAAKAAQFIQLCEQSNTPLLFLHNTTGFMVGTESEQQGVIKHGAKMIQAVANATVPKLTLVVGGSYGAGNYAMCGRGLDPRFIFAWPNSRTAVMGGAQAGKVLRIVTEEKHAKEGKAADPQMLDLLEQATAQKLEGQSTALYGTAQLWDDGLVDPRDTRKLLGYLLDICAEAAIRPLRPNSFGVARL</sequence>
<protein>
    <submittedName>
        <fullName evidence="3">Geranyl-CoA carboxylase subunit beta</fullName>
    </submittedName>
</protein>
<keyword evidence="4" id="KW-1185">Reference proteome</keyword>
<dbReference type="InterPro" id="IPR029045">
    <property type="entry name" value="ClpP/crotonase-like_dom_sf"/>
</dbReference>
<accession>A0ABZ0PR39</accession>
<dbReference type="InterPro" id="IPR011763">
    <property type="entry name" value="COA_CT_C"/>
</dbReference>
<dbReference type="RefSeq" id="WP_318642104.1">
    <property type="nucleotide sequence ID" value="NZ_CP137892.1"/>
</dbReference>
<dbReference type="Pfam" id="PF01039">
    <property type="entry name" value="Carboxyl_trans"/>
    <property type="match status" value="1"/>
</dbReference>
<dbReference type="PANTHER" id="PTHR22855:SF46">
    <property type="entry name" value="METHYLCROTONOYL-COA CARBOXYLASE"/>
    <property type="match status" value="1"/>
</dbReference>
<evidence type="ECO:0000259" key="2">
    <source>
        <dbReference type="PROSITE" id="PS50989"/>
    </source>
</evidence>
<dbReference type="InterPro" id="IPR034733">
    <property type="entry name" value="AcCoA_carboxyl_beta"/>
</dbReference>
<feature type="domain" description="CoA carboxyltransferase N-terminal" evidence="1">
    <location>
        <begin position="21"/>
        <end position="277"/>
    </location>
</feature>
<dbReference type="EMBL" id="CP137892">
    <property type="protein sequence ID" value="WPC03602.1"/>
    <property type="molecule type" value="Genomic_DNA"/>
</dbReference>
<proteinExistence type="predicted"/>
<dbReference type="Proteomes" id="UP001305928">
    <property type="component" value="Chromosome"/>
</dbReference>
<dbReference type="PANTHER" id="PTHR22855">
    <property type="entry name" value="ACETYL, PROPIONYL, PYRUVATE, AND GLUTACONYL CARBOXYLASE-RELATED"/>
    <property type="match status" value="1"/>
</dbReference>
<evidence type="ECO:0000259" key="1">
    <source>
        <dbReference type="PROSITE" id="PS50980"/>
    </source>
</evidence>